<dbReference type="GO" id="GO:0005737">
    <property type="term" value="C:cytoplasm"/>
    <property type="evidence" value="ECO:0007669"/>
    <property type="project" value="TreeGrafter"/>
</dbReference>
<dbReference type="PROSITE" id="PS00108">
    <property type="entry name" value="PROTEIN_KINASE_ST"/>
    <property type="match status" value="1"/>
</dbReference>
<accession>A0A2R5G011</accession>
<evidence type="ECO:0000313" key="12">
    <source>
        <dbReference type="Proteomes" id="UP000241890"/>
    </source>
</evidence>
<evidence type="ECO:0000256" key="6">
    <source>
        <dbReference type="ARBA" id="ARBA00037982"/>
    </source>
</evidence>
<dbReference type="EMBL" id="BEYU01000005">
    <property type="protein sequence ID" value="GBG24357.1"/>
    <property type="molecule type" value="Genomic_DNA"/>
</dbReference>
<feature type="compositionally biased region" description="Basic and acidic residues" evidence="9">
    <location>
        <begin position="60"/>
        <end position="100"/>
    </location>
</feature>
<feature type="region of interest" description="Disordered" evidence="9">
    <location>
        <begin position="387"/>
        <end position="419"/>
    </location>
</feature>
<evidence type="ECO:0000313" key="11">
    <source>
        <dbReference type="EMBL" id="GBG24357.1"/>
    </source>
</evidence>
<feature type="domain" description="Protein kinase" evidence="10">
    <location>
        <begin position="439"/>
        <end position="804"/>
    </location>
</feature>
<evidence type="ECO:0000256" key="5">
    <source>
        <dbReference type="ARBA" id="ARBA00023193"/>
    </source>
</evidence>
<feature type="compositionally biased region" description="Low complexity" evidence="9">
    <location>
        <begin position="337"/>
        <end position="352"/>
    </location>
</feature>
<dbReference type="OrthoDB" id="5337378at2759"/>
<dbReference type="InParanoid" id="A0A2R5G011"/>
<name>A0A2R5G011_9STRA</name>
<dbReference type="InterPro" id="IPR011009">
    <property type="entry name" value="Kinase-like_dom_sf"/>
</dbReference>
<dbReference type="PROSITE" id="PS00107">
    <property type="entry name" value="PROTEIN_KINASE_ATP"/>
    <property type="match status" value="1"/>
</dbReference>
<feature type="region of interest" description="Disordered" evidence="9">
    <location>
        <begin position="1"/>
        <end position="315"/>
    </location>
</feature>
<comment type="similarity">
    <text evidence="6">Belongs to the protein kinase superfamily. Ser/Thr protein kinase family. GCN2 subfamily.</text>
</comment>
<organism evidence="11 12">
    <name type="scientific">Hondaea fermentalgiana</name>
    <dbReference type="NCBI Taxonomy" id="2315210"/>
    <lineage>
        <taxon>Eukaryota</taxon>
        <taxon>Sar</taxon>
        <taxon>Stramenopiles</taxon>
        <taxon>Bigyra</taxon>
        <taxon>Labyrinthulomycetes</taxon>
        <taxon>Thraustochytrida</taxon>
        <taxon>Thraustochytriidae</taxon>
        <taxon>Hondaea</taxon>
    </lineage>
</organism>
<evidence type="ECO:0000256" key="9">
    <source>
        <dbReference type="SAM" id="MobiDB-lite"/>
    </source>
</evidence>
<keyword evidence="3 11" id="KW-0418">Kinase</keyword>
<dbReference type="Gene3D" id="1.10.510.10">
    <property type="entry name" value="Transferase(Phosphotransferase) domain 1"/>
    <property type="match status" value="2"/>
</dbReference>
<sequence>MPGGVVKANASNGNRLLDSPSGRAQSPAWKRRKMHTPVRFRRSSTPRLDDLDTMALNDGEDSRVERPDSTRKALFDTPDSKENSRMRRNVDFGTPERDSDGMLDGMRPSNVNPFYTNLNDSSISNGSAASACPSQAPGQSFARDDSPDATMLFASPGTAHRRRHTRKGLMTHSSSAGSILSDEQETHRDTFRNKSRHRLERESDSDDDNDDDDDDNDDQVNGKAPLNFSSISLLPGQSGDQTARKPLRRRRGGSGLIEDGEGRFGPLFFDAGESPVPVMPSTAKKPAASREAPSTPILPQSPASPCSNQSMSPSDLCNQMKRTCSVSGVKGFAAREMSSGGSRSASSYGSRSIDSPAQTGDNQHDDLIDEEEEIASSVPRRFLRDHATASPLPPQHSPLPARTPCPASTMRGRAARRARGISECSSGGPVVRSRFKEEFEEVGILGTGTFGTVFKCRNRLDGCLYAVKVTKQRFKGRADRERVLKEVFALSALCNEEDSPHIVRYFGAFVEDGRLFIQTELCDKSLQDMIRSETYPNGLEAAARTLARQVLEGLSSLHKHNLVHLDIKPANIFVKNGVFKVGDLGHACLARIQGSEEENPVGGATPASGAGISRTSPALDFAATASQSPLRADSRLPRPPPLGTCSPDKSRRPTSICDASRTPLRRMGSLLSVDASSPSMLMFDSDKKAPRRGQQQEQPAYVQDVEEGDSRYMAMEILNEDYRQLTKGDIFSLGASLYEMCLGHELPANGPEWHDIRAGKLSQEALSRVSPDMQSLIRLMLGKDPVARPSAEALLVSGGPGGILRTAWESQLAREKAAADEYRKELARMKAASAFANAGYLHQQVAGGFDPGSFEDAKYRMRRSNTM</sequence>
<feature type="compositionally biased region" description="Polar residues" evidence="9">
    <location>
        <begin position="109"/>
        <end position="138"/>
    </location>
</feature>
<evidence type="ECO:0000256" key="1">
    <source>
        <dbReference type="ARBA" id="ARBA00022679"/>
    </source>
</evidence>
<feature type="compositionally biased region" description="Basic residues" evidence="9">
    <location>
        <begin position="29"/>
        <end position="44"/>
    </location>
</feature>
<dbReference type="SMART" id="SM00220">
    <property type="entry name" value="S_TKc"/>
    <property type="match status" value="1"/>
</dbReference>
<evidence type="ECO:0000259" key="10">
    <source>
        <dbReference type="PROSITE" id="PS50011"/>
    </source>
</evidence>
<evidence type="ECO:0000256" key="3">
    <source>
        <dbReference type="ARBA" id="ARBA00022777"/>
    </source>
</evidence>
<evidence type="ECO:0000256" key="2">
    <source>
        <dbReference type="ARBA" id="ARBA00022741"/>
    </source>
</evidence>
<dbReference type="GO" id="GO:0005524">
    <property type="term" value="F:ATP binding"/>
    <property type="evidence" value="ECO:0007669"/>
    <property type="project" value="UniProtKB-UniRule"/>
</dbReference>
<gene>
    <name evidence="11" type="ORF">FCC1311_005752</name>
</gene>
<keyword evidence="8" id="KW-0175">Coiled coil</keyword>
<keyword evidence="4 7" id="KW-0067">ATP-binding</keyword>
<evidence type="ECO:0000256" key="7">
    <source>
        <dbReference type="PROSITE-ProRule" id="PRU10141"/>
    </source>
</evidence>
<feature type="region of interest" description="Disordered" evidence="9">
    <location>
        <begin position="337"/>
        <end position="363"/>
    </location>
</feature>
<dbReference type="Gene3D" id="3.30.200.20">
    <property type="entry name" value="Phosphorylase Kinase, domain 1"/>
    <property type="match status" value="1"/>
</dbReference>
<dbReference type="SUPFAM" id="SSF56112">
    <property type="entry name" value="Protein kinase-like (PK-like)"/>
    <property type="match status" value="1"/>
</dbReference>
<dbReference type="InterPro" id="IPR050339">
    <property type="entry name" value="CC_SR_Kinase"/>
</dbReference>
<dbReference type="Proteomes" id="UP000241890">
    <property type="component" value="Unassembled WGS sequence"/>
</dbReference>
<feature type="binding site" evidence="7">
    <location>
        <position position="468"/>
    </location>
    <ligand>
        <name>ATP</name>
        <dbReference type="ChEBI" id="CHEBI:30616"/>
    </ligand>
</feature>
<feature type="compositionally biased region" description="Pro residues" evidence="9">
    <location>
        <begin position="391"/>
        <end position="403"/>
    </location>
</feature>
<dbReference type="InterPro" id="IPR000719">
    <property type="entry name" value="Prot_kinase_dom"/>
</dbReference>
<keyword evidence="5" id="KW-0652">Protein synthesis inhibitor</keyword>
<dbReference type="GO" id="GO:0004713">
    <property type="term" value="F:protein tyrosine kinase activity"/>
    <property type="evidence" value="ECO:0007669"/>
    <property type="project" value="TreeGrafter"/>
</dbReference>
<feature type="compositionally biased region" description="Basic residues" evidence="9">
    <location>
        <begin position="159"/>
        <end position="169"/>
    </location>
</feature>
<evidence type="ECO:0000256" key="4">
    <source>
        <dbReference type="ARBA" id="ARBA00022840"/>
    </source>
</evidence>
<protein>
    <submittedName>
        <fullName evidence="11">Wee1-like protein kinase</fullName>
    </submittedName>
</protein>
<feature type="region of interest" description="Disordered" evidence="9">
    <location>
        <begin position="623"/>
        <end position="661"/>
    </location>
</feature>
<dbReference type="PANTHER" id="PTHR11042:SF185">
    <property type="entry name" value="WEE1-LIKE PROTEIN KINASE"/>
    <property type="match status" value="1"/>
</dbReference>
<evidence type="ECO:0000256" key="8">
    <source>
        <dbReference type="SAM" id="Coils"/>
    </source>
</evidence>
<dbReference type="AlphaFoldDB" id="A0A2R5G011"/>
<feature type="compositionally biased region" description="Acidic residues" evidence="9">
    <location>
        <begin position="203"/>
        <end position="218"/>
    </location>
</feature>
<keyword evidence="1" id="KW-0808">Transferase</keyword>
<proteinExistence type="inferred from homology"/>
<dbReference type="Pfam" id="PF00069">
    <property type="entry name" value="Pkinase"/>
    <property type="match status" value="2"/>
</dbReference>
<keyword evidence="12" id="KW-1185">Reference proteome</keyword>
<dbReference type="InterPro" id="IPR017441">
    <property type="entry name" value="Protein_kinase_ATP_BS"/>
</dbReference>
<reference evidence="11 12" key="1">
    <citation type="submission" date="2017-12" db="EMBL/GenBank/DDBJ databases">
        <title>Sequencing, de novo assembly and annotation of complete genome of a new Thraustochytrid species, strain FCC1311.</title>
        <authorList>
            <person name="Sedici K."/>
            <person name="Godart F."/>
            <person name="Aiese Cigliano R."/>
            <person name="Sanseverino W."/>
            <person name="Barakat M."/>
            <person name="Ortet P."/>
            <person name="Marechal E."/>
            <person name="Cagnac O."/>
            <person name="Amato A."/>
        </authorList>
    </citation>
    <scope>NUCLEOTIDE SEQUENCE [LARGE SCALE GENOMIC DNA]</scope>
</reference>
<dbReference type="GO" id="GO:0017148">
    <property type="term" value="P:negative regulation of translation"/>
    <property type="evidence" value="ECO:0007669"/>
    <property type="project" value="UniProtKB-KW"/>
</dbReference>
<comment type="caution">
    <text evidence="11">The sequence shown here is derived from an EMBL/GenBank/DDBJ whole genome shotgun (WGS) entry which is preliminary data.</text>
</comment>
<dbReference type="GO" id="GO:0005634">
    <property type="term" value="C:nucleus"/>
    <property type="evidence" value="ECO:0007669"/>
    <property type="project" value="TreeGrafter"/>
</dbReference>
<dbReference type="InterPro" id="IPR008271">
    <property type="entry name" value="Ser/Thr_kinase_AS"/>
</dbReference>
<dbReference type="PANTHER" id="PTHR11042">
    <property type="entry name" value="EUKARYOTIC TRANSLATION INITIATION FACTOR 2-ALPHA KINASE EIF2-ALPHA KINASE -RELATED"/>
    <property type="match status" value="1"/>
</dbReference>
<feature type="coiled-coil region" evidence="8">
    <location>
        <begin position="805"/>
        <end position="832"/>
    </location>
</feature>
<dbReference type="PROSITE" id="PS50011">
    <property type="entry name" value="PROTEIN_KINASE_DOM"/>
    <property type="match status" value="1"/>
</dbReference>
<feature type="compositionally biased region" description="Polar residues" evidence="9">
    <location>
        <begin position="297"/>
        <end position="315"/>
    </location>
</feature>
<keyword evidence="2 7" id="KW-0547">Nucleotide-binding</keyword>